<reference evidence="1 2" key="1">
    <citation type="submission" date="2015-09" db="EMBL/GenBank/DDBJ databases">
        <title>Bacillus cereus food isolates.</title>
        <authorList>
            <person name="Boekhorst J."/>
        </authorList>
    </citation>
    <scope>NUCLEOTIDE SEQUENCE [LARGE SCALE GENOMIC DNA]</scope>
    <source>
        <strain evidence="1 2">B4082</strain>
    </source>
</reference>
<evidence type="ECO:0000313" key="2">
    <source>
        <dbReference type="Proteomes" id="UP000076501"/>
    </source>
</evidence>
<dbReference type="SUPFAM" id="SSF52540">
    <property type="entry name" value="P-loop containing nucleoside triphosphate hydrolases"/>
    <property type="match status" value="1"/>
</dbReference>
<dbReference type="PANTHER" id="PTHR37807">
    <property type="entry name" value="OS07G0160300 PROTEIN"/>
    <property type="match status" value="1"/>
</dbReference>
<organism evidence="1 2">
    <name type="scientific">Bacillus cereus</name>
    <dbReference type="NCBI Taxonomy" id="1396"/>
    <lineage>
        <taxon>Bacteria</taxon>
        <taxon>Bacillati</taxon>
        <taxon>Bacillota</taxon>
        <taxon>Bacilli</taxon>
        <taxon>Bacillales</taxon>
        <taxon>Bacillaceae</taxon>
        <taxon>Bacillus</taxon>
        <taxon>Bacillus cereus group</taxon>
    </lineage>
</organism>
<comment type="caution">
    <text evidence="1">The sequence shown here is derived from an EMBL/GenBank/DDBJ whole genome shotgun (WGS) entry which is preliminary data.</text>
</comment>
<sequence>MKEWRNCFFLQMSGFPGTGKSTVSKYIAKLTGAVIVDHDVLKSALLQSLEMKGIESVIVGGVSYDVEWVLIDSYLEQGHSVILDSPCLYEVMVEKGINLSDKHGVKYKYIECYLNDMEEINNRLQIRKRMVSQIEKVESEVAFKKWLDGSKRPLNSEYLIVDSSEPIERYAEKMMDYMSR</sequence>
<dbReference type="Pfam" id="PF13671">
    <property type="entry name" value="AAA_33"/>
    <property type="match status" value="1"/>
</dbReference>
<dbReference type="Gene3D" id="3.40.50.300">
    <property type="entry name" value="P-loop containing nucleotide triphosphate hydrolases"/>
    <property type="match status" value="1"/>
</dbReference>
<dbReference type="InterPro" id="IPR027417">
    <property type="entry name" value="P-loop_NTPase"/>
</dbReference>
<dbReference type="PATRIC" id="fig|1396.539.peg.5918"/>
<keyword evidence="1" id="KW-0067">ATP-binding</keyword>
<dbReference type="PANTHER" id="PTHR37807:SF3">
    <property type="entry name" value="OS07G0160300 PROTEIN"/>
    <property type="match status" value="1"/>
</dbReference>
<accession>A0A164BF30</accession>
<proteinExistence type="predicted"/>
<evidence type="ECO:0000313" key="1">
    <source>
        <dbReference type="EMBL" id="KZD26594.1"/>
    </source>
</evidence>
<name>A0A164BF30_BACCE</name>
<dbReference type="Proteomes" id="UP000076501">
    <property type="component" value="Unassembled WGS sequence"/>
</dbReference>
<dbReference type="GO" id="GO:0005524">
    <property type="term" value="F:ATP binding"/>
    <property type="evidence" value="ECO:0007669"/>
    <property type="project" value="UniProtKB-KW"/>
</dbReference>
<dbReference type="AlphaFoldDB" id="A0A164BF30"/>
<dbReference type="EMBL" id="LJKA01000081">
    <property type="protein sequence ID" value="KZD26594.1"/>
    <property type="molecule type" value="Genomic_DNA"/>
</dbReference>
<gene>
    <name evidence="1" type="ORF">B4082_5579</name>
</gene>
<protein>
    <submittedName>
        <fullName evidence="1">ATP-binding protein (P-loop)</fullName>
    </submittedName>
</protein>
<keyword evidence="1" id="KW-0547">Nucleotide-binding</keyword>